<feature type="transmembrane region" description="Helical" evidence="7">
    <location>
        <begin position="416"/>
        <end position="436"/>
    </location>
</feature>
<dbReference type="EMBL" id="PUEJ01000002">
    <property type="protein sequence ID" value="PRH88816.1"/>
    <property type="molecule type" value="Genomic_DNA"/>
</dbReference>
<evidence type="ECO:0000256" key="4">
    <source>
        <dbReference type="ARBA" id="ARBA00022989"/>
    </source>
</evidence>
<evidence type="ECO:0000256" key="6">
    <source>
        <dbReference type="SAM" id="MobiDB-lite"/>
    </source>
</evidence>
<dbReference type="Proteomes" id="UP000237682">
    <property type="component" value="Unassembled WGS sequence"/>
</dbReference>
<evidence type="ECO:0000256" key="1">
    <source>
        <dbReference type="ARBA" id="ARBA00004141"/>
    </source>
</evidence>
<feature type="transmembrane region" description="Helical" evidence="7">
    <location>
        <begin position="386"/>
        <end position="404"/>
    </location>
</feature>
<feature type="transmembrane region" description="Helical" evidence="7">
    <location>
        <begin position="247"/>
        <end position="265"/>
    </location>
</feature>
<keyword evidence="10" id="KW-1185">Reference proteome</keyword>
<dbReference type="SUPFAM" id="SSF103481">
    <property type="entry name" value="Multidrug resistance efflux transporter EmrE"/>
    <property type="match status" value="2"/>
</dbReference>
<sequence length="467" mass="49479">MVGDRRDRCFQADTDGRVGLAKAAEARNQPAQGQRYRGAHQDLVGIALQRGGRRRDDVEGRRGRRRETRPLRRELDGIVGTGEQAHAQPFLQMAHLVADGAGRHAQFLARRLQAAEASRCLEDAHGVEGRKTTRRLHRFSSCSNQRTRLFAGMKSVTSSSMTIAAKSTPLAGAPGMGANARGALWLLVGTALFTLIFASGRFAGPLLAIPQILLLRYASGFVTLLVVTKAGGQSLDALRSPRPGQHFLRACFGCFGGLSAIYAAAHMPVAAASAVGLLEGIFVVALAVVMLGEAVGWRHWLAGLTCGLGALAVVIGQHSAATPFGDVTIPAAMALLGAVLMAFEIIYVKRLTRGDTPLSMLAHVNLFSFLLMLVPAWLSWKSVGPGPILACLMLGPVAILAQYCNIRGYRLADIAVAGPIGYSWIVFAALLGLLAFGEVPDLKAGLGCLMILAGGYWLTRLPATSGG</sequence>
<comment type="caution">
    <text evidence="9">The sequence shown here is derived from an EMBL/GenBank/DDBJ whole genome shotgun (WGS) entry which is preliminary data.</text>
</comment>
<dbReference type="InterPro" id="IPR000620">
    <property type="entry name" value="EamA_dom"/>
</dbReference>
<evidence type="ECO:0000256" key="2">
    <source>
        <dbReference type="ARBA" id="ARBA00009853"/>
    </source>
</evidence>
<feature type="domain" description="EamA" evidence="8">
    <location>
        <begin position="181"/>
        <end position="314"/>
    </location>
</feature>
<evidence type="ECO:0000256" key="7">
    <source>
        <dbReference type="SAM" id="Phobius"/>
    </source>
</evidence>
<keyword evidence="4 7" id="KW-1133">Transmembrane helix</keyword>
<dbReference type="Pfam" id="PF00892">
    <property type="entry name" value="EamA"/>
    <property type="match status" value="2"/>
</dbReference>
<evidence type="ECO:0000256" key="3">
    <source>
        <dbReference type="ARBA" id="ARBA00022692"/>
    </source>
</evidence>
<feature type="transmembrane region" description="Helical" evidence="7">
    <location>
        <begin position="208"/>
        <end position="227"/>
    </location>
</feature>
<proteinExistence type="inferred from homology"/>
<dbReference type="AlphaFoldDB" id="A0A2S9QHH7"/>
<gene>
    <name evidence="9" type="ORF">C5L14_06250</name>
</gene>
<feature type="transmembrane region" description="Helical" evidence="7">
    <location>
        <begin position="183"/>
        <end position="202"/>
    </location>
</feature>
<comment type="subcellular location">
    <subcellularLocation>
        <location evidence="1">Membrane</location>
        <topology evidence="1">Multi-pass membrane protein</topology>
    </subcellularLocation>
</comment>
<evidence type="ECO:0000259" key="8">
    <source>
        <dbReference type="Pfam" id="PF00892"/>
    </source>
</evidence>
<evidence type="ECO:0000313" key="10">
    <source>
        <dbReference type="Proteomes" id="UP000237682"/>
    </source>
</evidence>
<keyword evidence="3 7" id="KW-0812">Transmembrane</keyword>
<evidence type="ECO:0000313" key="9">
    <source>
        <dbReference type="EMBL" id="PRH88816.1"/>
    </source>
</evidence>
<feature type="transmembrane region" description="Helical" evidence="7">
    <location>
        <begin position="299"/>
        <end position="321"/>
    </location>
</feature>
<dbReference type="InterPro" id="IPR037185">
    <property type="entry name" value="EmrE-like"/>
</dbReference>
<dbReference type="PANTHER" id="PTHR22911:SF6">
    <property type="entry name" value="SOLUTE CARRIER FAMILY 35 MEMBER G1"/>
    <property type="match status" value="1"/>
</dbReference>
<protein>
    <recommendedName>
        <fullName evidence="8">EamA domain-containing protein</fullName>
    </recommendedName>
</protein>
<feature type="domain" description="EamA" evidence="8">
    <location>
        <begin position="331"/>
        <end position="458"/>
    </location>
</feature>
<keyword evidence="5 7" id="KW-0472">Membrane</keyword>
<reference evidence="9 10" key="1">
    <citation type="submission" date="2018-02" db="EMBL/GenBank/DDBJ databases">
        <title>Whole genome sequencing of endophytic bacterium.</title>
        <authorList>
            <person name="Eedara R."/>
            <person name="Podile A.R."/>
        </authorList>
    </citation>
    <scope>NUCLEOTIDE SEQUENCE [LARGE SCALE GENOMIC DNA]</scope>
    <source>
        <strain evidence="9 10">RP1T</strain>
    </source>
</reference>
<comment type="similarity">
    <text evidence="2">Belongs to the drug/metabolite transporter (DMT) superfamily. 10 TMS drug/metabolite exporter (DME) (TC 2.A.7.3) family.</text>
</comment>
<organism evidence="9 10">
    <name type="scientific">Labrys okinawensis</name>
    <dbReference type="NCBI Taxonomy" id="346911"/>
    <lineage>
        <taxon>Bacteria</taxon>
        <taxon>Pseudomonadati</taxon>
        <taxon>Pseudomonadota</taxon>
        <taxon>Alphaproteobacteria</taxon>
        <taxon>Hyphomicrobiales</taxon>
        <taxon>Xanthobacteraceae</taxon>
        <taxon>Labrys</taxon>
    </lineage>
</organism>
<name>A0A2S9QHH7_9HYPH</name>
<dbReference type="PANTHER" id="PTHR22911">
    <property type="entry name" value="ACYL-MALONYL CONDENSING ENZYME-RELATED"/>
    <property type="match status" value="1"/>
</dbReference>
<feature type="region of interest" description="Disordered" evidence="6">
    <location>
        <begin position="49"/>
        <end position="69"/>
    </location>
</feature>
<dbReference type="GO" id="GO:0016020">
    <property type="term" value="C:membrane"/>
    <property type="evidence" value="ECO:0007669"/>
    <property type="project" value="UniProtKB-SubCell"/>
</dbReference>
<feature type="transmembrane region" description="Helical" evidence="7">
    <location>
        <begin position="360"/>
        <end position="380"/>
    </location>
</feature>
<accession>A0A2S9QHH7</accession>
<feature type="transmembrane region" description="Helical" evidence="7">
    <location>
        <begin position="327"/>
        <end position="348"/>
    </location>
</feature>
<evidence type="ECO:0000256" key="5">
    <source>
        <dbReference type="ARBA" id="ARBA00023136"/>
    </source>
</evidence>
<feature type="transmembrane region" description="Helical" evidence="7">
    <location>
        <begin position="271"/>
        <end position="292"/>
    </location>
</feature>